<evidence type="ECO:0000313" key="3">
    <source>
        <dbReference type="Proteomes" id="UP001559025"/>
    </source>
</evidence>
<keyword evidence="3" id="KW-1185">Reference proteome</keyword>
<comment type="caution">
    <text evidence="2">The sequence shown here is derived from an EMBL/GenBank/DDBJ whole genome shotgun (WGS) entry which is preliminary data.</text>
</comment>
<reference evidence="2 3" key="1">
    <citation type="submission" date="2024-01" db="EMBL/GenBank/DDBJ databases">
        <title>New evidence supports the origin of RcGTA from prophage.</title>
        <authorList>
            <person name="Xu Y."/>
            <person name="Liu B."/>
            <person name="Chen F."/>
        </authorList>
    </citation>
    <scope>NUCLEOTIDE SEQUENCE [LARGE SCALE GENOMIC DNA]</scope>
    <source>
        <strain evidence="2 3">CBW1107-2</strain>
    </source>
</reference>
<accession>A0ABV3WV44</accession>
<evidence type="ECO:0000256" key="1">
    <source>
        <dbReference type="SAM" id="SignalP"/>
    </source>
</evidence>
<gene>
    <name evidence="2" type="ORF">V1479_14690</name>
</gene>
<keyword evidence="1" id="KW-0732">Signal</keyword>
<feature type="signal peptide" evidence="1">
    <location>
        <begin position="1"/>
        <end position="23"/>
    </location>
</feature>
<name>A0ABV3WV44_9HYPH</name>
<dbReference type="Proteomes" id="UP001559025">
    <property type="component" value="Unassembled WGS sequence"/>
</dbReference>
<feature type="chain" id="PRO_5045454333" description="Alkaline proteinase inhibitor/ Outer membrane lipoprotein Omp19 domain-containing protein" evidence="1">
    <location>
        <begin position="24"/>
        <end position="136"/>
    </location>
</feature>
<dbReference type="InterPro" id="IPR016085">
    <property type="entry name" value="Protease_inh_B-barrel_dom"/>
</dbReference>
<sequence>MSMTKTGAILLMALGILAPGSKAAPVAPDMDAITGSISARSEVRFRLYAGGVDDACVLIAVEVPDLEDRRPLRFGAQCLDLGGDLNAARWWQDRDDGSIAFMKDDGGVVAEFAVADGAAFVSYAPRQPIMTLLAVD</sequence>
<evidence type="ECO:0000313" key="2">
    <source>
        <dbReference type="EMBL" id="MEX4008558.1"/>
    </source>
</evidence>
<dbReference type="EMBL" id="JAZHFV010000004">
    <property type="protein sequence ID" value="MEX4008558.1"/>
    <property type="molecule type" value="Genomic_DNA"/>
</dbReference>
<dbReference type="RefSeq" id="WP_368803570.1">
    <property type="nucleotide sequence ID" value="NZ_JAZHFV010000004.1"/>
</dbReference>
<dbReference type="SUPFAM" id="SSF50882">
    <property type="entry name" value="beta-Barrel protease inhibitors"/>
    <property type="match status" value="1"/>
</dbReference>
<protein>
    <recommendedName>
        <fullName evidence="4">Alkaline proteinase inhibitor/ Outer membrane lipoprotein Omp19 domain-containing protein</fullName>
    </recommendedName>
</protein>
<organism evidence="2 3">
    <name type="scientific">Neoaquamicrobium sediminum</name>
    <dbReference type="NCBI Taxonomy" id="1849104"/>
    <lineage>
        <taxon>Bacteria</taxon>
        <taxon>Pseudomonadati</taxon>
        <taxon>Pseudomonadota</taxon>
        <taxon>Alphaproteobacteria</taxon>
        <taxon>Hyphomicrobiales</taxon>
        <taxon>Phyllobacteriaceae</taxon>
        <taxon>Neoaquamicrobium</taxon>
    </lineage>
</organism>
<proteinExistence type="predicted"/>
<evidence type="ECO:0008006" key="4">
    <source>
        <dbReference type="Google" id="ProtNLM"/>
    </source>
</evidence>